<dbReference type="InterPro" id="IPR002919">
    <property type="entry name" value="TIL_dom"/>
</dbReference>
<reference evidence="3" key="1">
    <citation type="journal article" date="2016" name="Insect Biochem. Mol. Biol.">
        <title>Multifaceted biological insights from a draft genome sequence of the tobacco hornworm moth, Manduca sexta.</title>
        <authorList>
            <person name="Kanost M.R."/>
            <person name="Arrese E.L."/>
            <person name="Cao X."/>
            <person name="Chen Y.R."/>
            <person name="Chellapilla S."/>
            <person name="Goldsmith M.R."/>
            <person name="Grosse-Wilde E."/>
            <person name="Heckel D.G."/>
            <person name="Herndon N."/>
            <person name="Jiang H."/>
            <person name="Papanicolaou A."/>
            <person name="Qu J."/>
            <person name="Soulages J.L."/>
            <person name="Vogel H."/>
            <person name="Walters J."/>
            <person name="Waterhouse R.M."/>
            <person name="Ahn S.J."/>
            <person name="Almeida F.C."/>
            <person name="An C."/>
            <person name="Aqrawi P."/>
            <person name="Bretschneider A."/>
            <person name="Bryant W.B."/>
            <person name="Bucks S."/>
            <person name="Chao H."/>
            <person name="Chevignon G."/>
            <person name="Christen J.M."/>
            <person name="Clarke D.F."/>
            <person name="Dittmer N.T."/>
            <person name="Ferguson L.C.F."/>
            <person name="Garavelou S."/>
            <person name="Gordon K.H.J."/>
            <person name="Gunaratna R.T."/>
            <person name="Han Y."/>
            <person name="Hauser F."/>
            <person name="He Y."/>
            <person name="Heidel-Fischer H."/>
            <person name="Hirsh A."/>
            <person name="Hu Y."/>
            <person name="Jiang H."/>
            <person name="Kalra D."/>
            <person name="Klinner C."/>
            <person name="Konig C."/>
            <person name="Kovar C."/>
            <person name="Kroll A.R."/>
            <person name="Kuwar S.S."/>
            <person name="Lee S.L."/>
            <person name="Lehman R."/>
            <person name="Li K."/>
            <person name="Li Z."/>
            <person name="Liang H."/>
            <person name="Lovelace S."/>
            <person name="Lu Z."/>
            <person name="Mansfield J.H."/>
            <person name="McCulloch K.J."/>
            <person name="Mathew T."/>
            <person name="Morton B."/>
            <person name="Muzny D.M."/>
            <person name="Neunemann D."/>
            <person name="Ongeri F."/>
            <person name="Pauchet Y."/>
            <person name="Pu L.L."/>
            <person name="Pyrousis I."/>
            <person name="Rao X.J."/>
            <person name="Redding A."/>
            <person name="Roesel C."/>
            <person name="Sanchez-Gracia A."/>
            <person name="Schaack S."/>
            <person name="Shukla A."/>
            <person name="Tetreau G."/>
            <person name="Wang Y."/>
            <person name="Xiong G.H."/>
            <person name="Traut W."/>
            <person name="Walsh T.K."/>
            <person name="Worley K.C."/>
            <person name="Wu D."/>
            <person name="Wu W."/>
            <person name="Wu Y.Q."/>
            <person name="Zhang X."/>
            <person name="Zou Z."/>
            <person name="Zucker H."/>
            <person name="Briscoe A.D."/>
            <person name="Burmester T."/>
            <person name="Clem R.J."/>
            <person name="Feyereisen R."/>
            <person name="Grimmelikhuijzen C.J.P."/>
            <person name="Hamodrakas S.J."/>
            <person name="Hansson B.S."/>
            <person name="Huguet E."/>
            <person name="Jermiin L.S."/>
            <person name="Lan Q."/>
            <person name="Lehman H.K."/>
            <person name="Lorenzen M."/>
            <person name="Merzendorfer H."/>
            <person name="Michalopoulos I."/>
            <person name="Morton D.B."/>
            <person name="Muthukrishnan S."/>
            <person name="Oakeshott J.G."/>
            <person name="Palmer W."/>
            <person name="Park Y."/>
            <person name="Passarelli A.L."/>
            <person name="Rozas J."/>
            <person name="Schwartz L.M."/>
            <person name="Smith W."/>
            <person name="Southgate A."/>
            <person name="Vilcinskas A."/>
            <person name="Vogt R."/>
            <person name="Wang P."/>
            <person name="Werren J."/>
            <person name="Yu X.Q."/>
            <person name="Zhou J.J."/>
            <person name="Brown S.J."/>
            <person name="Scherer S.E."/>
            <person name="Richards S."/>
            <person name="Blissard G.W."/>
        </authorList>
    </citation>
    <scope>NUCLEOTIDE SEQUENCE</scope>
</reference>
<reference evidence="3" key="2">
    <citation type="submission" date="2020-12" db="EMBL/GenBank/DDBJ databases">
        <authorList>
            <person name="Kanost M."/>
        </authorList>
    </citation>
    <scope>NUCLEOTIDE SEQUENCE</scope>
</reference>
<feature type="domain" description="TIL" evidence="2">
    <location>
        <begin position="89"/>
        <end position="150"/>
    </location>
</feature>
<dbReference type="CDD" id="cd19941">
    <property type="entry name" value="TIL"/>
    <property type="match status" value="1"/>
</dbReference>
<evidence type="ECO:0000313" key="4">
    <source>
        <dbReference type="Proteomes" id="UP000791440"/>
    </source>
</evidence>
<gene>
    <name evidence="3" type="ORF">O3G_MSEX008175</name>
</gene>
<name>A0A921Z9V1_MANSE</name>
<comment type="caution">
    <text evidence="3">The sequence shown here is derived from an EMBL/GenBank/DDBJ whole genome shotgun (WGS) entry which is preliminary data.</text>
</comment>
<feature type="signal peptide" evidence="1">
    <location>
        <begin position="1"/>
        <end position="19"/>
    </location>
</feature>
<evidence type="ECO:0000259" key="2">
    <source>
        <dbReference type="Pfam" id="PF01826"/>
    </source>
</evidence>
<protein>
    <recommendedName>
        <fullName evidence="2">TIL domain-containing protein</fullName>
    </recommendedName>
</protein>
<evidence type="ECO:0000313" key="3">
    <source>
        <dbReference type="EMBL" id="KAG6453476.1"/>
    </source>
</evidence>
<dbReference type="AlphaFoldDB" id="A0A921Z9V1"/>
<proteinExistence type="predicted"/>
<sequence length="152" mass="16637">MTQIGLISLAVILVTNCLADLDCGQNEVAKSCADGCHLNVCPKSRNFNASCSALGLCSSSLCDCRFNYKRAENGTCIPTKDCPKFDCDGENEEYVACPPFCPRDDCSQATSDGRCPNRGYMLFVVECQPACRCIKGYWRNNGVCVPYQECPQ</sequence>
<accession>A0A921Z9V1</accession>
<dbReference type="Pfam" id="PF01826">
    <property type="entry name" value="TIL"/>
    <property type="match status" value="1"/>
</dbReference>
<evidence type="ECO:0000256" key="1">
    <source>
        <dbReference type="SAM" id="SignalP"/>
    </source>
</evidence>
<dbReference type="EMBL" id="JH668445">
    <property type="protein sequence ID" value="KAG6453476.1"/>
    <property type="molecule type" value="Genomic_DNA"/>
</dbReference>
<feature type="chain" id="PRO_5037794558" description="TIL domain-containing protein" evidence="1">
    <location>
        <begin position="20"/>
        <end position="152"/>
    </location>
</feature>
<keyword evidence="4" id="KW-1185">Reference proteome</keyword>
<feature type="non-terminal residue" evidence="3">
    <location>
        <position position="152"/>
    </location>
</feature>
<dbReference type="Proteomes" id="UP000791440">
    <property type="component" value="Unassembled WGS sequence"/>
</dbReference>
<keyword evidence="1" id="KW-0732">Signal</keyword>
<organism evidence="3 4">
    <name type="scientific">Manduca sexta</name>
    <name type="common">Tobacco hawkmoth</name>
    <name type="synonym">Tobacco hornworm</name>
    <dbReference type="NCBI Taxonomy" id="7130"/>
    <lineage>
        <taxon>Eukaryota</taxon>
        <taxon>Metazoa</taxon>
        <taxon>Ecdysozoa</taxon>
        <taxon>Arthropoda</taxon>
        <taxon>Hexapoda</taxon>
        <taxon>Insecta</taxon>
        <taxon>Pterygota</taxon>
        <taxon>Neoptera</taxon>
        <taxon>Endopterygota</taxon>
        <taxon>Lepidoptera</taxon>
        <taxon>Glossata</taxon>
        <taxon>Ditrysia</taxon>
        <taxon>Bombycoidea</taxon>
        <taxon>Sphingidae</taxon>
        <taxon>Sphinginae</taxon>
        <taxon>Sphingini</taxon>
        <taxon>Manduca</taxon>
    </lineage>
</organism>